<keyword evidence="5" id="KW-0547">Nucleotide-binding</keyword>
<dbReference type="PANTHER" id="PTHR33571:SF14">
    <property type="entry name" value="PROTEIN ADENYLYLTRANSFERASE MJ0435-RELATED"/>
    <property type="match status" value="1"/>
</dbReference>
<evidence type="ECO:0000256" key="2">
    <source>
        <dbReference type="ARBA" id="ARBA00022679"/>
    </source>
</evidence>
<dbReference type="Proteomes" id="UP000218387">
    <property type="component" value="Chromosome"/>
</dbReference>
<evidence type="ECO:0000256" key="3">
    <source>
        <dbReference type="ARBA" id="ARBA00022695"/>
    </source>
</evidence>
<dbReference type="InterPro" id="IPR052038">
    <property type="entry name" value="Type-VII_TA_antitoxin"/>
</dbReference>
<dbReference type="Pfam" id="PF18765">
    <property type="entry name" value="Polbeta"/>
    <property type="match status" value="1"/>
</dbReference>
<dbReference type="SUPFAM" id="SSF81301">
    <property type="entry name" value="Nucleotidyltransferase"/>
    <property type="match status" value="1"/>
</dbReference>
<keyword evidence="6" id="KW-0067">ATP-binding</keyword>
<dbReference type="GO" id="GO:0016779">
    <property type="term" value="F:nucleotidyltransferase activity"/>
    <property type="evidence" value="ECO:0007669"/>
    <property type="project" value="UniProtKB-KW"/>
</dbReference>
<evidence type="ECO:0000313" key="10">
    <source>
        <dbReference type="Proteomes" id="UP000218387"/>
    </source>
</evidence>
<dbReference type="GO" id="GO:0005524">
    <property type="term" value="F:ATP binding"/>
    <property type="evidence" value="ECO:0007669"/>
    <property type="project" value="UniProtKB-KW"/>
</dbReference>
<dbReference type="InterPro" id="IPR041633">
    <property type="entry name" value="Polbeta"/>
</dbReference>
<evidence type="ECO:0000256" key="4">
    <source>
        <dbReference type="ARBA" id="ARBA00022723"/>
    </source>
</evidence>
<dbReference type="RefSeq" id="WP_074617770.1">
    <property type="nucleotide sequence ID" value="NZ_CP029487.1"/>
</dbReference>
<feature type="domain" description="Polymerase beta nucleotidyltransferase" evidence="8">
    <location>
        <begin position="10"/>
        <end position="98"/>
    </location>
</feature>
<dbReference type="CDD" id="cd05403">
    <property type="entry name" value="NT_KNTase_like"/>
    <property type="match status" value="1"/>
</dbReference>
<protein>
    <submittedName>
        <fullName evidence="9">Nucleotidyltransferase</fullName>
    </submittedName>
</protein>
<evidence type="ECO:0000256" key="5">
    <source>
        <dbReference type="ARBA" id="ARBA00022741"/>
    </source>
</evidence>
<organism evidence="9 10">
    <name type="scientific">Eubacterium maltosivorans</name>
    <dbReference type="NCBI Taxonomy" id="2041044"/>
    <lineage>
        <taxon>Bacteria</taxon>
        <taxon>Bacillati</taxon>
        <taxon>Bacillota</taxon>
        <taxon>Clostridia</taxon>
        <taxon>Eubacteriales</taxon>
        <taxon>Eubacteriaceae</taxon>
        <taxon>Eubacterium</taxon>
    </lineage>
</organism>
<keyword evidence="2 9" id="KW-0808">Transferase</keyword>
<keyword evidence="3" id="KW-0548">Nucleotidyltransferase</keyword>
<dbReference type="KEGG" id="emt:CPZ25_011440"/>
<evidence type="ECO:0000256" key="7">
    <source>
        <dbReference type="ARBA" id="ARBA00022842"/>
    </source>
</evidence>
<reference evidence="9 10" key="1">
    <citation type="submission" date="2018-05" db="EMBL/GenBank/DDBJ databases">
        <title>Genome comparison of Eubacterium sp.</title>
        <authorList>
            <person name="Feng Y."/>
            <person name="Sanchez-Andrea I."/>
            <person name="Stams A.J.M."/>
            <person name="De Vos W.M."/>
        </authorList>
    </citation>
    <scope>NUCLEOTIDE SEQUENCE [LARGE SCALE GENOMIC DNA]</scope>
    <source>
        <strain evidence="9 10">YI</strain>
    </source>
</reference>
<keyword evidence="7" id="KW-0460">Magnesium</keyword>
<evidence type="ECO:0000313" key="9">
    <source>
        <dbReference type="EMBL" id="QCT71918.1"/>
    </source>
</evidence>
<keyword evidence="4" id="KW-0479">Metal-binding</keyword>
<evidence type="ECO:0000256" key="6">
    <source>
        <dbReference type="ARBA" id="ARBA00022840"/>
    </source>
</evidence>
<name>A0A4P9C8L5_EUBML</name>
<evidence type="ECO:0000259" key="8">
    <source>
        <dbReference type="Pfam" id="PF18765"/>
    </source>
</evidence>
<keyword evidence="10" id="KW-1185">Reference proteome</keyword>
<dbReference type="EMBL" id="CP029487">
    <property type="protein sequence ID" value="QCT71918.1"/>
    <property type="molecule type" value="Genomic_DNA"/>
</dbReference>
<dbReference type="InterPro" id="IPR043519">
    <property type="entry name" value="NT_sf"/>
</dbReference>
<gene>
    <name evidence="9" type="ORF">CPZ25_011440</name>
</gene>
<dbReference type="AlphaFoldDB" id="A0A4P9C8L5"/>
<dbReference type="PANTHER" id="PTHR33571">
    <property type="entry name" value="SSL8005 PROTEIN"/>
    <property type="match status" value="1"/>
</dbReference>
<accession>A0A4P9C8L5</accession>
<evidence type="ECO:0000256" key="1">
    <source>
        <dbReference type="ARBA" id="ARBA00001946"/>
    </source>
</evidence>
<comment type="cofactor">
    <cofactor evidence="1">
        <name>Mg(2+)</name>
        <dbReference type="ChEBI" id="CHEBI:18420"/>
    </cofactor>
</comment>
<dbReference type="GO" id="GO:0046872">
    <property type="term" value="F:metal ion binding"/>
    <property type="evidence" value="ECO:0007669"/>
    <property type="project" value="UniProtKB-KW"/>
</dbReference>
<proteinExistence type="predicted"/>
<sequence>MLNIEKIQKEVAPIAQKYGIPRVYLFGSYARGEEKADSDIDLKVDIQGTKIGLFELSGLRLDLKNRLGVSVDVVTEGGLYENVKNEISKDQVLIYEHKK</sequence>
<dbReference type="Gene3D" id="3.30.460.10">
    <property type="entry name" value="Beta Polymerase, domain 2"/>
    <property type="match status" value="1"/>
</dbReference>